<dbReference type="GO" id="GO:0051082">
    <property type="term" value="F:unfolded protein binding"/>
    <property type="evidence" value="ECO:0007669"/>
    <property type="project" value="TreeGrafter"/>
</dbReference>
<evidence type="ECO:0000256" key="2">
    <source>
        <dbReference type="SAM" id="SignalP"/>
    </source>
</evidence>
<dbReference type="AlphaFoldDB" id="A0A7X4H3F5"/>
<dbReference type="PANTHER" id="PTHR38102:SF1">
    <property type="entry name" value="PERIPLASMIC CHAPERONE SPY"/>
    <property type="match status" value="1"/>
</dbReference>
<feature type="compositionally biased region" description="Gly residues" evidence="1">
    <location>
        <begin position="72"/>
        <end position="89"/>
    </location>
</feature>
<gene>
    <name evidence="3" type="ORF">GTP56_15480</name>
</gene>
<dbReference type="RefSeq" id="WP_161050726.1">
    <property type="nucleotide sequence ID" value="NZ_WWCR01000015.1"/>
</dbReference>
<keyword evidence="2" id="KW-0732">Signal</keyword>
<feature type="compositionally biased region" description="Basic and acidic residues" evidence="1">
    <location>
        <begin position="46"/>
        <end position="57"/>
    </location>
</feature>
<comment type="caution">
    <text evidence="3">The sequence shown here is derived from an EMBL/GenBank/DDBJ whole genome shotgun (WGS) entry which is preliminary data.</text>
</comment>
<organism evidence="3 4">
    <name type="scientific">Duganella margarita</name>
    <dbReference type="NCBI Taxonomy" id="2692170"/>
    <lineage>
        <taxon>Bacteria</taxon>
        <taxon>Pseudomonadati</taxon>
        <taxon>Pseudomonadota</taxon>
        <taxon>Betaproteobacteria</taxon>
        <taxon>Burkholderiales</taxon>
        <taxon>Oxalobacteraceae</taxon>
        <taxon>Telluria group</taxon>
        <taxon>Duganella</taxon>
    </lineage>
</organism>
<evidence type="ECO:0000256" key="1">
    <source>
        <dbReference type="SAM" id="MobiDB-lite"/>
    </source>
</evidence>
<evidence type="ECO:0000313" key="4">
    <source>
        <dbReference type="Proteomes" id="UP000469734"/>
    </source>
</evidence>
<proteinExistence type="predicted"/>
<feature type="chain" id="PRO_5030561214" evidence="2">
    <location>
        <begin position="31"/>
        <end position="195"/>
    </location>
</feature>
<dbReference type="GO" id="GO:0030288">
    <property type="term" value="C:outer membrane-bounded periplasmic space"/>
    <property type="evidence" value="ECO:0007669"/>
    <property type="project" value="TreeGrafter"/>
</dbReference>
<feature type="signal peptide" evidence="2">
    <location>
        <begin position="1"/>
        <end position="30"/>
    </location>
</feature>
<evidence type="ECO:0000313" key="3">
    <source>
        <dbReference type="EMBL" id="MYM73592.1"/>
    </source>
</evidence>
<sequence length="195" mass="20381">MKTSQSNGRNILLAAVLALPLLTTGGAARAGDMDADQPPPMAQGDHGPRGPESDDRGPGGPGPRGAPDGGPDHGPGFGHGFGPGPGFGPGRPPFFRGLELSEAQEDKVFAILHAETPYLREQGKAAAKAREALHALASADKYDDAKAAALAREAATAEANIALQRVRTQQKLLAVLTPEQRKKQADDQPRHPQRD</sequence>
<name>A0A7X4H3F5_9BURK</name>
<feature type="compositionally biased region" description="Basic and acidic residues" evidence="1">
    <location>
        <begin position="179"/>
        <end position="195"/>
    </location>
</feature>
<reference evidence="3 4" key="1">
    <citation type="submission" date="2019-12" db="EMBL/GenBank/DDBJ databases">
        <title>Novel species isolated from a subtropical stream in China.</title>
        <authorList>
            <person name="Lu H."/>
        </authorList>
    </citation>
    <scope>NUCLEOTIDE SEQUENCE [LARGE SCALE GENOMIC DNA]</scope>
    <source>
        <strain evidence="3 4">FT134W</strain>
    </source>
</reference>
<dbReference type="PANTHER" id="PTHR38102">
    <property type="entry name" value="PERIPLASMIC CHAPERONE SPY"/>
    <property type="match status" value="1"/>
</dbReference>
<feature type="region of interest" description="Disordered" evidence="1">
    <location>
        <begin position="175"/>
        <end position="195"/>
    </location>
</feature>
<dbReference type="Gene3D" id="1.20.120.1490">
    <property type="match status" value="1"/>
</dbReference>
<protein>
    <submittedName>
        <fullName evidence="3">Periplasmic heavy metal sensor</fullName>
    </submittedName>
</protein>
<dbReference type="EMBL" id="WWCR01000015">
    <property type="protein sequence ID" value="MYM73592.1"/>
    <property type="molecule type" value="Genomic_DNA"/>
</dbReference>
<dbReference type="Proteomes" id="UP000469734">
    <property type="component" value="Unassembled WGS sequence"/>
</dbReference>
<dbReference type="InterPro" id="IPR025961">
    <property type="entry name" value="Metal_resist"/>
</dbReference>
<accession>A0A7X4H3F5</accession>
<dbReference type="Pfam" id="PF13801">
    <property type="entry name" value="Metal_resist"/>
    <property type="match status" value="1"/>
</dbReference>
<feature type="region of interest" description="Disordered" evidence="1">
    <location>
        <begin position="27"/>
        <end position="97"/>
    </location>
</feature>
<dbReference type="InterPro" id="IPR052211">
    <property type="entry name" value="Cpx_auxiliary_protein"/>
</dbReference>